<proteinExistence type="predicted"/>
<dbReference type="RefSeq" id="WP_235049681.1">
    <property type="nucleotide sequence ID" value="NZ_JAKFHA010000001.1"/>
</dbReference>
<dbReference type="Proteomes" id="UP001165378">
    <property type="component" value="Unassembled WGS sequence"/>
</dbReference>
<reference evidence="1" key="1">
    <citation type="submission" date="2022-01" db="EMBL/GenBank/DDBJ databases">
        <title>Genome-Based Taxonomic Classification of the Phylum Actinobacteria.</title>
        <authorList>
            <person name="Gao Y."/>
        </authorList>
    </citation>
    <scope>NUCLEOTIDE SEQUENCE</scope>
    <source>
        <strain evidence="1">KLBMP 8922</strain>
    </source>
</reference>
<comment type="caution">
    <text evidence="1">The sequence shown here is derived from an EMBL/GenBank/DDBJ whole genome shotgun (WGS) entry which is preliminary data.</text>
</comment>
<sequence length="532" mass="59591">MDEKQLQWLKRILDLLQDLSGDMGEAVPFDSVQAQGFRQRIEAVQREIAALVADMDGNKALRMECAVLRAVYQMLFGGVQQVLAAVPAGGKPGTAVLTAQAVKAMVAVCDLEAVSLVDVGKPPVVVAEDDERLLTADKALFMMPCTVKDGRVFVEGEQTSSVRVYGLSRSMLLLRADGIKAVMFDNADGASVAELVWMCSVARKIFRGHGRRFGLVINVPVSVPEAGSTMFLHLTFHKTGMLRMRFESYAIAPKYTSTLTVPETKRRMKEHFKLGDFEEDGAAWSLVELVQLHNALAKLPTADRIVLEGCRFIRKKMSDDPEEAAERGAYRVFQNSITLLDAVFPGDDYGFVGVGGNICPYSHWVVLHEIGHAVELRHWHAQYKKWDTSAIEKELKTLGAREKELNVLLAPDRAMSLAEHKKLTDEKAANHSRQLVLSEQLRTCQIEQIKMNQATIDNKSVSVCLRSFVDFAGKLGIQPFTLYAQNKWASNQGEFFAEAYTLFLNDPDILRWISPDLFQWFADGRYRVWEQQ</sequence>
<keyword evidence="2" id="KW-1185">Reference proteome</keyword>
<accession>A0AA41TZS3</accession>
<name>A0AA41TZS3_9ACTN</name>
<evidence type="ECO:0000313" key="2">
    <source>
        <dbReference type="Proteomes" id="UP001165378"/>
    </source>
</evidence>
<evidence type="ECO:0000313" key="1">
    <source>
        <dbReference type="EMBL" id="MCF2525647.1"/>
    </source>
</evidence>
<protein>
    <submittedName>
        <fullName evidence="1">Uncharacterized protein</fullName>
    </submittedName>
</protein>
<dbReference type="EMBL" id="JAKFHA010000001">
    <property type="protein sequence ID" value="MCF2525647.1"/>
    <property type="molecule type" value="Genomic_DNA"/>
</dbReference>
<gene>
    <name evidence="1" type="ORF">LZ495_00190</name>
</gene>
<organism evidence="1 2">
    <name type="scientific">Yinghuangia soli</name>
    <dbReference type="NCBI Taxonomy" id="2908204"/>
    <lineage>
        <taxon>Bacteria</taxon>
        <taxon>Bacillati</taxon>
        <taxon>Actinomycetota</taxon>
        <taxon>Actinomycetes</taxon>
        <taxon>Kitasatosporales</taxon>
        <taxon>Streptomycetaceae</taxon>
        <taxon>Yinghuangia</taxon>
    </lineage>
</organism>
<dbReference type="AlphaFoldDB" id="A0AA41TZS3"/>